<dbReference type="SMART" id="SM00318">
    <property type="entry name" value="SNc"/>
    <property type="match status" value="1"/>
</dbReference>
<dbReference type="PROSITE" id="PS50830">
    <property type="entry name" value="TNASE_3"/>
    <property type="match status" value="1"/>
</dbReference>
<dbReference type="OrthoDB" id="9805504at2"/>
<dbReference type="Proteomes" id="UP000266934">
    <property type="component" value="Chromosome"/>
</dbReference>
<dbReference type="AlphaFoldDB" id="A0A348G1Q8"/>
<gene>
    <name evidence="2" type="ORF">BLTE_21760</name>
</gene>
<keyword evidence="3" id="KW-1185">Reference proteome</keyword>
<dbReference type="Pfam" id="PF00565">
    <property type="entry name" value="SNase"/>
    <property type="match status" value="1"/>
</dbReference>
<protein>
    <recommendedName>
        <fullName evidence="1">TNase-like domain-containing protein</fullName>
    </recommendedName>
</protein>
<dbReference type="InterPro" id="IPR016071">
    <property type="entry name" value="Staphylococal_nuclease_OB-fold"/>
</dbReference>
<evidence type="ECO:0000259" key="1">
    <source>
        <dbReference type="PROSITE" id="PS50830"/>
    </source>
</evidence>
<proteinExistence type="predicted"/>
<organism evidence="2 3">
    <name type="scientific">Blastochloris tepida</name>
    <dbReference type="NCBI Taxonomy" id="2233851"/>
    <lineage>
        <taxon>Bacteria</taxon>
        <taxon>Pseudomonadati</taxon>
        <taxon>Pseudomonadota</taxon>
        <taxon>Alphaproteobacteria</taxon>
        <taxon>Hyphomicrobiales</taxon>
        <taxon>Blastochloridaceae</taxon>
        <taxon>Blastochloris</taxon>
    </lineage>
</organism>
<dbReference type="PANTHER" id="PTHR12302:SF26">
    <property type="entry name" value="BLR1266 PROTEIN"/>
    <property type="match status" value="1"/>
</dbReference>
<evidence type="ECO:0000313" key="2">
    <source>
        <dbReference type="EMBL" id="BBF93491.1"/>
    </source>
</evidence>
<feature type="domain" description="TNase-like" evidence="1">
    <location>
        <begin position="41"/>
        <end position="160"/>
    </location>
</feature>
<dbReference type="Gene3D" id="2.40.50.90">
    <property type="match status" value="1"/>
</dbReference>
<dbReference type="RefSeq" id="WP_126400353.1">
    <property type="nucleotide sequence ID" value="NZ_AP018907.1"/>
</dbReference>
<sequence length="177" mass="19570">MAFRFARRWPLPLDIAGALVLALGVAWLGTLGGSPTWTGGSGEVSGIARVIDGDSLRIGNAEIRLYGIDAPERSQTCERDGRSWPCGEAARRRLADLAEYRLIRCRVRDTDRYRRAVSECEAGGADLARQMVRDGLAVAESGYFVEEVQARIGGRGLWAGRFVRPSEWRRSHPHPPH</sequence>
<reference evidence="2 3" key="1">
    <citation type="submission" date="2018-08" db="EMBL/GenBank/DDBJ databases">
        <title>Complete genome sequencing of Blastochloris tepida GI.</title>
        <authorList>
            <person name="Tsukatani Y."/>
            <person name="Mori H."/>
        </authorList>
    </citation>
    <scope>NUCLEOTIDE SEQUENCE [LARGE SCALE GENOMIC DNA]</scope>
    <source>
        <strain evidence="2 3">GI</strain>
    </source>
</reference>
<accession>A0A348G1Q8</accession>
<dbReference type="SUPFAM" id="SSF50199">
    <property type="entry name" value="Staphylococcal nuclease"/>
    <property type="match status" value="1"/>
</dbReference>
<dbReference type="PANTHER" id="PTHR12302">
    <property type="entry name" value="EBNA2 BINDING PROTEIN P100"/>
    <property type="match status" value="1"/>
</dbReference>
<evidence type="ECO:0000313" key="3">
    <source>
        <dbReference type="Proteomes" id="UP000266934"/>
    </source>
</evidence>
<dbReference type="KEGG" id="blag:BLTE_21760"/>
<name>A0A348G1Q8_9HYPH</name>
<dbReference type="InterPro" id="IPR035437">
    <property type="entry name" value="SNase_OB-fold_sf"/>
</dbReference>
<dbReference type="EMBL" id="AP018907">
    <property type="protein sequence ID" value="BBF93491.1"/>
    <property type="molecule type" value="Genomic_DNA"/>
</dbReference>